<dbReference type="FunFam" id="3.40.190.10:FF:000028">
    <property type="entry name" value="Arogenate dehydratase"/>
    <property type="match status" value="1"/>
</dbReference>
<dbReference type="Proteomes" id="UP001279734">
    <property type="component" value="Unassembled WGS sequence"/>
</dbReference>
<dbReference type="InterPro" id="IPR001086">
    <property type="entry name" value="Preph_deHydtase"/>
</dbReference>
<evidence type="ECO:0000256" key="6">
    <source>
        <dbReference type="ARBA" id="ARBA00022640"/>
    </source>
</evidence>
<feature type="domain" description="Prephenate dehydratase" evidence="12">
    <location>
        <begin position="129"/>
        <end position="306"/>
    </location>
</feature>
<evidence type="ECO:0000256" key="7">
    <source>
        <dbReference type="ARBA" id="ARBA00022946"/>
    </source>
</evidence>
<dbReference type="FunFam" id="3.30.70.260:FF:000019">
    <property type="entry name" value="Arogenate dehydratase"/>
    <property type="match status" value="1"/>
</dbReference>
<comment type="catalytic activity">
    <reaction evidence="11">
        <text>L-arogenate + H(+) = L-phenylalanine + CO2 + H2O</text>
        <dbReference type="Rhea" id="RHEA:12536"/>
        <dbReference type="ChEBI" id="CHEBI:15377"/>
        <dbReference type="ChEBI" id="CHEBI:15378"/>
        <dbReference type="ChEBI" id="CHEBI:16526"/>
        <dbReference type="ChEBI" id="CHEBI:58095"/>
        <dbReference type="ChEBI" id="CHEBI:58180"/>
        <dbReference type="EC" id="4.2.1.91"/>
    </reaction>
</comment>
<dbReference type="SUPFAM" id="SSF55021">
    <property type="entry name" value="ACT-like"/>
    <property type="match status" value="1"/>
</dbReference>
<keyword evidence="7 11" id="KW-0809">Transit peptide</keyword>
<dbReference type="GO" id="GO:0009094">
    <property type="term" value="P:L-phenylalanine biosynthetic process"/>
    <property type="evidence" value="ECO:0007669"/>
    <property type="project" value="UniProtKB-KW"/>
</dbReference>
<gene>
    <name evidence="14" type="ORF">Nepgr_014003</name>
</gene>
<dbReference type="Gene3D" id="3.30.70.260">
    <property type="match status" value="1"/>
</dbReference>
<dbReference type="PANTHER" id="PTHR21022">
    <property type="entry name" value="PREPHENATE DEHYDRATASE P PROTEIN"/>
    <property type="match status" value="1"/>
</dbReference>
<evidence type="ECO:0000256" key="2">
    <source>
        <dbReference type="ARBA" id="ARBA00004929"/>
    </source>
</evidence>
<proteinExistence type="predicted"/>
<keyword evidence="10 11" id="KW-0456">Lyase</keyword>
<comment type="function">
    <text evidence="11">Converts the prephenate produced from the shikimate-chorismate pathway into phenylalanine.</text>
</comment>
<dbReference type="PROSITE" id="PS51171">
    <property type="entry name" value="PREPHENATE_DEHYDR_3"/>
    <property type="match status" value="1"/>
</dbReference>
<evidence type="ECO:0000256" key="10">
    <source>
        <dbReference type="ARBA" id="ARBA00023239"/>
    </source>
</evidence>
<keyword evidence="9 11" id="KW-0584">Phenylalanine biosynthesis</keyword>
<evidence type="ECO:0000259" key="13">
    <source>
        <dbReference type="PROSITE" id="PS51671"/>
    </source>
</evidence>
<evidence type="ECO:0000256" key="3">
    <source>
        <dbReference type="ARBA" id="ARBA00013259"/>
    </source>
</evidence>
<evidence type="ECO:0000256" key="1">
    <source>
        <dbReference type="ARBA" id="ARBA00004470"/>
    </source>
</evidence>
<dbReference type="GO" id="GO:0009570">
    <property type="term" value="C:chloroplast stroma"/>
    <property type="evidence" value="ECO:0007669"/>
    <property type="project" value="UniProtKB-SubCell"/>
</dbReference>
<evidence type="ECO:0000256" key="4">
    <source>
        <dbReference type="ARBA" id="ARBA00022528"/>
    </source>
</evidence>
<keyword evidence="8 11" id="KW-0057">Aromatic amino acid biosynthesis</keyword>
<name>A0AAD3XP55_NEPGR</name>
<keyword evidence="15" id="KW-1185">Reference proteome</keyword>
<keyword evidence="4 11" id="KW-0150">Chloroplast</keyword>
<dbReference type="Gene3D" id="3.40.190.10">
    <property type="entry name" value="Periplasmic binding protein-like II"/>
    <property type="match status" value="2"/>
</dbReference>
<dbReference type="PROSITE" id="PS00858">
    <property type="entry name" value="PREPHENATE_DEHYDR_2"/>
    <property type="match status" value="1"/>
</dbReference>
<dbReference type="InterPro" id="IPR002912">
    <property type="entry name" value="ACT_dom"/>
</dbReference>
<evidence type="ECO:0000256" key="8">
    <source>
        <dbReference type="ARBA" id="ARBA00023141"/>
    </source>
</evidence>
<dbReference type="GO" id="GO:0047769">
    <property type="term" value="F:arogenate dehydratase activity"/>
    <property type="evidence" value="ECO:0007669"/>
    <property type="project" value="UniProtKB-UniRule"/>
</dbReference>
<sequence length="423" mass="46553">MQALSPPPTIPNLKPLVRIRSVLPNLSNVLRGRRLLFVQCGYKLDLSNPPSFVTSNDVMGASRADWQSSCAILASKVVSEQQEAERTGGTGNITAVNLHQTLDLVPIENLPKPLTTDLSPAPMHGSHLRVAYQGVPGAYSEAAAGKAYPGCEAIPCDQFEVAFQAVELWIADRAVLPVENSLGGSIHRNYDLLLRHRLHIVGEVQLPVHHCLLALPGVRKEYLTRVISHPQALAQCEHSLTKLGLNVTREAVDDTAGAAEYVATNNLRNTGAIASARAAELYGLQILADGIHDDSSNVTRFMMLAREPIIPRTDRPFKTSIVFAHDKGTSVLFKVLSAFAFRNISLTKIESRPHRNRPIRLVDDANVGTAKHFEYMFYIDFQASMAETRAQNALAEVQEFTSFLRVLGSYPMDMTPWCPSRTE</sequence>
<feature type="domain" description="ACT" evidence="13">
    <location>
        <begin position="320"/>
        <end position="411"/>
    </location>
</feature>
<dbReference type="AlphaFoldDB" id="A0AAD3XP55"/>
<dbReference type="EMBL" id="BSYO01000011">
    <property type="protein sequence ID" value="GMH12162.1"/>
    <property type="molecule type" value="Genomic_DNA"/>
</dbReference>
<evidence type="ECO:0000259" key="12">
    <source>
        <dbReference type="PROSITE" id="PS51171"/>
    </source>
</evidence>
<evidence type="ECO:0000313" key="14">
    <source>
        <dbReference type="EMBL" id="GMH12162.1"/>
    </source>
</evidence>
<keyword evidence="6 11" id="KW-0934">Plastid</keyword>
<protein>
    <recommendedName>
        <fullName evidence="3 11">Arogenate dehydratase</fullName>
        <ecNumber evidence="3 11">4.2.1.91</ecNumber>
    </recommendedName>
</protein>
<reference evidence="14" key="1">
    <citation type="submission" date="2023-05" db="EMBL/GenBank/DDBJ databases">
        <title>Nepenthes gracilis genome sequencing.</title>
        <authorList>
            <person name="Fukushima K."/>
        </authorList>
    </citation>
    <scope>NUCLEOTIDE SEQUENCE</scope>
    <source>
        <strain evidence="14">SING2019-196</strain>
    </source>
</reference>
<organism evidence="14 15">
    <name type="scientific">Nepenthes gracilis</name>
    <name type="common">Slender pitcher plant</name>
    <dbReference type="NCBI Taxonomy" id="150966"/>
    <lineage>
        <taxon>Eukaryota</taxon>
        <taxon>Viridiplantae</taxon>
        <taxon>Streptophyta</taxon>
        <taxon>Embryophyta</taxon>
        <taxon>Tracheophyta</taxon>
        <taxon>Spermatophyta</taxon>
        <taxon>Magnoliopsida</taxon>
        <taxon>eudicotyledons</taxon>
        <taxon>Gunneridae</taxon>
        <taxon>Pentapetalae</taxon>
        <taxon>Caryophyllales</taxon>
        <taxon>Nepenthaceae</taxon>
        <taxon>Nepenthes</taxon>
    </lineage>
</organism>
<evidence type="ECO:0000256" key="5">
    <source>
        <dbReference type="ARBA" id="ARBA00022605"/>
    </source>
</evidence>
<evidence type="ECO:0000256" key="9">
    <source>
        <dbReference type="ARBA" id="ARBA00023222"/>
    </source>
</evidence>
<dbReference type="Pfam" id="PF00800">
    <property type="entry name" value="PDT"/>
    <property type="match status" value="1"/>
</dbReference>
<dbReference type="PROSITE" id="PS00857">
    <property type="entry name" value="PREPHENATE_DEHYDR_1"/>
    <property type="match status" value="1"/>
</dbReference>
<keyword evidence="5 11" id="KW-0028">Amino-acid biosynthesis</keyword>
<dbReference type="InterPro" id="IPR045865">
    <property type="entry name" value="ACT-like_dom_sf"/>
</dbReference>
<dbReference type="InterPro" id="IPR018528">
    <property type="entry name" value="Preph_deHydtase_CS"/>
</dbReference>
<comment type="pathway">
    <text evidence="2 11">Amino-acid biosynthesis; L-phenylalanine biosynthesis; L-phenylalanine from L-arogenate: step 1/1.</text>
</comment>
<comment type="subcellular location">
    <subcellularLocation>
        <location evidence="1 11">Plastid</location>
        <location evidence="1 11">Chloroplast stroma</location>
    </subcellularLocation>
</comment>
<dbReference type="GO" id="GO:0004664">
    <property type="term" value="F:prephenate dehydratase activity"/>
    <property type="evidence" value="ECO:0007669"/>
    <property type="project" value="InterPro"/>
</dbReference>
<evidence type="ECO:0000256" key="11">
    <source>
        <dbReference type="RuleBase" id="RU363004"/>
    </source>
</evidence>
<dbReference type="EC" id="4.2.1.91" evidence="3 11"/>
<accession>A0AAD3XP55</accession>
<dbReference type="FunFam" id="3.40.190.10:FF:000031">
    <property type="entry name" value="Arogenate dehydratase"/>
    <property type="match status" value="1"/>
</dbReference>
<evidence type="ECO:0000313" key="15">
    <source>
        <dbReference type="Proteomes" id="UP001279734"/>
    </source>
</evidence>
<dbReference type="PROSITE" id="PS51671">
    <property type="entry name" value="ACT"/>
    <property type="match status" value="1"/>
</dbReference>
<dbReference type="SUPFAM" id="SSF53850">
    <property type="entry name" value="Periplasmic binding protein-like II"/>
    <property type="match status" value="1"/>
</dbReference>
<dbReference type="PANTHER" id="PTHR21022:SF19">
    <property type="entry name" value="PREPHENATE DEHYDRATASE-RELATED"/>
    <property type="match status" value="1"/>
</dbReference>
<dbReference type="CDD" id="cd13631">
    <property type="entry name" value="PBP2_Ct-PDT_like"/>
    <property type="match status" value="1"/>
</dbReference>
<comment type="caution">
    <text evidence="14">The sequence shown here is derived from an EMBL/GenBank/DDBJ whole genome shotgun (WGS) entry which is preliminary data.</text>
</comment>
<dbReference type="CDD" id="cd04905">
    <property type="entry name" value="ACT_CM-PDT"/>
    <property type="match status" value="1"/>
</dbReference>